<proteinExistence type="inferred from homology"/>
<dbReference type="PIRSF" id="PIRSF006648">
    <property type="entry name" value="DrrB"/>
    <property type="match status" value="1"/>
</dbReference>
<accession>A0A1F5H2U4</accession>
<dbReference type="PANTHER" id="PTHR43229">
    <property type="entry name" value="NODULATION PROTEIN J"/>
    <property type="match status" value="1"/>
</dbReference>
<dbReference type="PANTHER" id="PTHR43229:SF3">
    <property type="entry name" value="ABC-TYPE MULTIDRUG TRANSPORT SYSTEM, PERMEASE COMPONENT"/>
    <property type="match status" value="1"/>
</dbReference>
<feature type="transmembrane region" description="Helical" evidence="5">
    <location>
        <begin position="228"/>
        <end position="249"/>
    </location>
</feature>
<dbReference type="Pfam" id="PF01061">
    <property type="entry name" value="ABC2_membrane"/>
    <property type="match status" value="1"/>
</dbReference>
<feature type="transmembrane region" description="Helical" evidence="5">
    <location>
        <begin position="28"/>
        <end position="47"/>
    </location>
</feature>
<dbReference type="GO" id="GO:0043190">
    <property type="term" value="C:ATP-binding cassette (ABC) transporter complex"/>
    <property type="evidence" value="ECO:0007669"/>
    <property type="project" value="InterPro"/>
</dbReference>
<keyword evidence="5" id="KW-1003">Cell membrane</keyword>
<dbReference type="InterPro" id="IPR013525">
    <property type="entry name" value="ABC2_TM"/>
</dbReference>
<dbReference type="PROSITE" id="PS51012">
    <property type="entry name" value="ABC_TM2"/>
    <property type="match status" value="1"/>
</dbReference>
<keyword evidence="5" id="KW-0813">Transport</keyword>
<comment type="subcellular location">
    <subcellularLocation>
        <location evidence="5">Cell membrane</location>
        <topology evidence="5">Multi-pass membrane protein</topology>
    </subcellularLocation>
    <subcellularLocation>
        <location evidence="1">Membrane</location>
        <topology evidence="1">Multi-pass membrane protein</topology>
    </subcellularLocation>
</comment>
<evidence type="ECO:0000313" key="8">
    <source>
        <dbReference type="Proteomes" id="UP000177039"/>
    </source>
</evidence>
<feature type="domain" description="ABC transmembrane type-2" evidence="6">
    <location>
        <begin position="22"/>
        <end position="252"/>
    </location>
</feature>
<dbReference type="AlphaFoldDB" id="A0A1F5H2U4"/>
<evidence type="ECO:0000256" key="5">
    <source>
        <dbReference type="RuleBase" id="RU361157"/>
    </source>
</evidence>
<dbReference type="InterPro" id="IPR051784">
    <property type="entry name" value="Nod_factor_ABC_transporter"/>
</dbReference>
<feature type="transmembrane region" description="Helical" evidence="5">
    <location>
        <begin position="138"/>
        <end position="160"/>
    </location>
</feature>
<comment type="similarity">
    <text evidence="5">Belongs to the ABC-2 integral membrane protein family.</text>
</comment>
<evidence type="ECO:0000256" key="2">
    <source>
        <dbReference type="ARBA" id="ARBA00022692"/>
    </source>
</evidence>
<dbReference type="InterPro" id="IPR000412">
    <property type="entry name" value="ABC_2_transport"/>
</dbReference>
<keyword evidence="2 5" id="KW-0812">Transmembrane</keyword>
<evidence type="ECO:0000256" key="4">
    <source>
        <dbReference type="ARBA" id="ARBA00023136"/>
    </source>
</evidence>
<reference evidence="7 8" key="1">
    <citation type="journal article" date="2016" name="Nat. Commun.">
        <title>Thousands of microbial genomes shed light on interconnected biogeochemical processes in an aquifer system.</title>
        <authorList>
            <person name="Anantharaman K."/>
            <person name="Brown C.T."/>
            <person name="Hug L.A."/>
            <person name="Sharon I."/>
            <person name="Castelle C.J."/>
            <person name="Probst A.J."/>
            <person name="Thomas B.C."/>
            <person name="Singh A."/>
            <person name="Wilkins M.J."/>
            <person name="Karaoz U."/>
            <person name="Brodie E.L."/>
            <person name="Williams K.H."/>
            <person name="Hubbard S.S."/>
            <person name="Banfield J.F."/>
        </authorList>
    </citation>
    <scope>NUCLEOTIDE SEQUENCE [LARGE SCALE GENOMIC DNA]</scope>
</reference>
<dbReference type="EMBL" id="MFBT01000037">
    <property type="protein sequence ID" value="OGD98399.1"/>
    <property type="molecule type" value="Genomic_DNA"/>
</dbReference>
<feature type="transmembrane region" description="Helical" evidence="5">
    <location>
        <begin position="54"/>
        <end position="79"/>
    </location>
</feature>
<feature type="transmembrane region" description="Helical" evidence="5">
    <location>
        <begin position="99"/>
        <end position="126"/>
    </location>
</feature>
<dbReference type="InterPro" id="IPR047817">
    <property type="entry name" value="ABC2_TM_bact-type"/>
</dbReference>
<evidence type="ECO:0000313" key="7">
    <source>
        <dbReference type="EMBL" id="OGD98399.1"/>
    </source>
</evidence>
<sequence>MNFTRVYAIVLRHIFLTMHQLERFADMFLFPIFGLLLWGFVSVYIGLNSAGLAAFLMGGMILWVVFERVSTAVGVDFMFDIWEQNLMNVLASPITILEYIGGLVVVAIVKVVVSFLVMLAIAGIFYNFHITTLGVSLVLLWFNLVLFATVLGIFNIAIILRWGHTVGPLTWILPFFLQPFTAVFYPVDILPNVLQKIAWFLPITHVFEGMRFAMTSGKFDSEEFFTGLFFNLVYFVFTVLFFAYMFNLVKRKGTLVKL</sequence>
<organism evidence="7 8">
    <name type="scientific">Candidatus Curtissbacteria bacterium RIFCSPLOWO2_01_FULL_42_50</name>
    <dbReference type="NCBI Taxonomy" id="1797730"/>
    <lineage>
        <taxon>Bacteria</taxon>
        <taxon>Candidatus Curtissiibacteriota</taxon>
    </lineage>
</organism>
<comment type="caution">
    <text evidence="5">Lacks conserved residue(s) required for the propagation of feature annotation.</text>
</comment>
<protein>
    <recommendedName>
        <fullName evidence="5">Transport permease protein</fullName>
    </recommendedName>
</protein>
<evidence type="ECO:0000256" key="1">
    <source>
        <dbReference type="ARBA" id="ARBA00004141"/>
    </source>
</evidence>
<name>A0A1F5H2U4_9BACT</name>
<comment type="caution">
    <text evidence="7">The sequence shown here is derived from an EMBL/GenBank/DDBJ whole genome shotgun (WGS) entry which is preliminary data.</text>
</comment>
<evidence type="ECO:0000256" key="3">
    <source>
        <dbReference type="ARBA" id="ARBA00022989"/>
    </source>
</evidence>
<dbReference type="Proteomes" id="UP000177039">
    <property type="component" value="Unassembled WGS sequence"/>
</dbReference>
<dbReference type="GO" id="GO:0140359">
    <property type="term" value="F:ABC-type transporter activity"/>
    <property type="evidence" value="ECO:0007669"/>
    <property type="project" value="InterPro"/>
</dbReference>
<gene>
    <name evidence="7" type="ORF">A3B54_03615</name>
</gene>
<evidence type="ECO:0000259" key="6">
    <source>
        <dbReference type="PROSITE" id="PS51012"/>
    </source>
</evidence>
<keyword evidence="4 5" id="KW-0472">Membrane</keyword>
<keyword evidence="3 5" id="KW-1133">Transmembrane helix</keyword>
<dbReference type="PRINTS" id="PR00164">
    <property type="entry name" value="ABC2TRNSPORT"/>
</dbReference>